<dbReference type="InterPro" id="IPR037038">
    <property type="entry name" value="HepT-like_sf"/>
</dbReference>
<dbReference type="InterPro" id="IPR008201">
    <property type="entry name" value="HepT-like"/>
</dbReference>
<accession>A0A346XS03</accession>
<evidence type="ECO:0000256" key="2">
    <source>
        <dbReference type="ARBA" id="ARBA00022722"/>
    </source>
</evidence>
<keyword evidence="2" id="KW-0540">Nuclease</keyword>
<dbReference type="PANTHER" id="PTHR33397">
    <property type="entry name" value="UPF0331 PROTEIN YUTE"/>
    <property type="match status" value="1"/>
</dbReference>
<dbReference type="AlphaFoldDB" id="A0A346XS03"/>
<dbReference type="RefSeq" id="WP_164709788.1">
    <property type="nucleotide sequence ID" value="NZ_CP031165.1"/>
</dbReference>
<dbReference type="Proteomes" id="UP000264006">
    <property type="component" value="Chromosome"/>
</dbReference>
<keyword evidence="1" id="KW-1277">Toxin-antitoxin system</keyword>
<gene>
    <name evidence="5" type="ORF">DVS28_a0293</name>
</gene>
<evidence type="ECO:0000313" key="6">
    <source>
        <dbReference type="Proteomes" id="UP000264006"/>
    </source>
</evidence>
<organism evidence="5 6">
    <name type="scientific">Euzebya pacifica</name>
    <dbReference type="NCBI Taxonomy" id="1608957"/>
    <lineage>
        <taxon>Bacteria</taxon>
        <taxon>Bacillati</taxon>
        <taxon>Actinomycetota</taxon>
        <taxon>Nitriliruptoria</taxon>
        <taxon>Euzebyales</taxon>
    </lineage>
</organism>
<dbReference type="EMBL" id="CP031165">
    <property type="protein sequence ID" value="AXV05000.1"/>
    <property type="molecule type" value="Genomic_DNA"/>
</dbReference>
<dbReference type="GO" id="GO:0016787">
    <property type="term" value="F:hydrolase activity"/>
    <property type="evidence" value="ECO:0007669"/>
    <property type="project" value="UniProtKB-KW"/>
</dbReference>
<keyword evidence="3" id="KW-0378">Hydrolase</keyword>
<dbReference type="Gene3D" id="1.20.120.580">
    <property type="entry name" value="bsu32300-like"/>
    <property type="match status" value="1"/>
</dbReference>
<sequence length="142" mass="15944">MVDAVRLARLLQRLGEQLSILLARADEDRQTLREDEARLSGTKYRFVTAIEAVLDVAHHLLASELWGPAEDSGHAVRLLGQHDVIEPALADRLARATGFRNVLVHGYADVDDEIVLDSLDDLHELQQFIDQVRRWAAAQDES</sequence>
<proteinExistence type="inferred from homology"/>
<dbReference type="PANTHER" id="PTHR33397:SF5">
    <property type="entry name" value="RNASE YUTE-RELATED"/>
    <property type="match status" value="1"/>
</dbReference>
<dbReference type="NCBIfam" id="NF047751">
    <property type="entry name" value="HepT_toxin"/>
    <property type="match status" value="1"/>
</dbReference>
<dbReference type="InterPro" id="IPR052379">
    <property type="entry name" value="Type_VII_TA_RNase"/>
</dbReference>
<evidence type="ECO:0008006" key="7">
    <source>
        <dbReference type="Google" id="ProtNLM"/>
    </source>
</evidence>
<evidence type="ECO:0000256" key="4">
    <source>
        <dbReference type="ARBA" id="ARBA00024207"/>
    </source>
</evidence>
<evidence type="ECO:0000313" key="5">
    <source>
        <dbReference type="EMBL" id="AXV05000.1"/>
    </source>
</evidence>
<reference evidence="5 6" key="1">
    <citation type="submission" date="2018-09" db="EMBL/GenBank/DDBJ databases">
        <title>Complete genome sequence of Euzebya sp. DY32-46 isolated from seawater of Pacific Ocean.</title>
        <authorList>
            <person name="Xu L."/>
            <person name="Wu Y.-H."/>
            <person name="Xu X.-W."/>
        </authorList>
    </citation>
    <scope>NUCLEOTIDE SEQUENCE [LARGE SCALE GENOMIC DNA]</scope>
    <source>
        <strain evidence="5 6">DY32-46</strain>
    </source>
</reference>
<name>A0A346XS03_9ACTN</name>
<dbReference type="Pfam" id="PF01934">
    <property type="entry name" value="HepT-like"/>
    <property type="match status" value="1"/>
</dbReference>
<dbReference type="GO" id="GO:0110001">
    <property type="term" value="C:toxin-antitoxin complex"/>
    <property type="evidence" value="ECO:0007669"/>
    <property type="project" value="InterPro"/>
</dbReference>
<protein>
    <recommendedName>
        <fullName evidence="7">DUF86 domain-containing protein</fullName>
    </recommendedName>
</protein>
<evidence type="ECO:0000256" key="1">
    <source>
        <dbReference type="ARBA" id="ARBA00022649"/>
    </source>
</evidence>
<evidence type="ECO:0000256" key="3">
    <source>
        <dbReference type="ARBA" id="ARBA00022801"/>
    </source>
</evidence>
<dbReference type="KEGG" id="euz:DVS28_a0293"/>
<comment type="similarity">
    <text evidence="4">Belongs to the HepT RNase toxin family.</text>
</comment>
<dbReference type="GO" id="GO:0004540">
    <property type="term" value="F:RNA nuclease activity"/>
    <property type="evidence" value="ECO:0007669"/>
    <property type="project" value="InterPro"/>
</dbReference>
<keyword evidence="6" id="KW-1185">Reference proteome</keyword>